<name>U5PTA6_9CAUD</name>
<accession>U5PTA6</accession>
<evidence type="ECO:0000313" key="2">
    <source>
        <dbReference type="Proteomes" id="UP000017651"/>
    </source>
</evidence>
<dbReference type="GeneID" id="18506591"/>
<evidence type="ECO:0000313" key="1">
    <source>
        <dbReference type="EMBL" id="AGY47180.1"/>
    </source>
</evidence>
<protein>
    <submittedName>
        <fullName evidence="1">Uncharacterized protein</fullName>
    </submittedName>
</protein>
<dbReference type="RefSeq" id="YP_009004283.1">
    <property type="nucleotide sequence ID" value="NC_023549.1"/>
</dbReference>
<organism evidence="1 2">
    <name type="scientific">Clavibacter phage CN1A</name>
    <dbReference type="NCBI Taxonomy" id="1406793"/>
    <lineage>
        <taxon>Viruses</taxon>
        <taxon>Duplodnaviria</taxon>
        <taxon>Heunggongvirae</taxon>
        <taxon>Uroviricota</taxon>
        <taxon>Caudoviricetes</taxon>
        <taxon>Cinunavirus</taxon>
        <taxon>Cinunavirus CN1A</taxon>
    </lineage>
</organism>
<reference evidence="1 2" key="1">
    <citation type="journal article" date="2013" name="Genome Announc.">
        <title>Complete Genome of Clavibacter michiganensis subsp. sepedonicusis Siphophage CN1A.</title>
        <authorList>
            <person name="Kongari R.R."/>
            <person name="Yao G.W."/>
            <person name="Chamakura K.R."/>
            <person name="Kuty Everett G.F."/>
        </authorList>
    </citation>
    <scope>NUCLEOTIDE SEQUENCE [LARGE SCALE GENOMIC DNA]</scope>
</reference>
<keyword evidence="2" id="KW-1185">Reference proteome</keyword>
<dbReference type="Proteomes" id="UP000017651">
    <property type="component" value="Segment"/>
</dbReference>
<gene>
    <name evidence="1" type="ORF">CN1A_71</name>
</gene>
<proteinExistence type="predicted"/>
<dbReference type="KEGG" id="vg:18506591"/>
<sequence length="43" mass="4704">MGDAFELYLCLLAGGLATNPDTVARIHHDRQVAAARRLARALR</sequence>
<dbReference type="EMBL" id="KF669650">
    <property type="protein sequence ID" value="AGY47180.1"/>
    <property type="molecule type" value="Genomic_DNA"/>
</dbReference>